<evidence type="ECO:0000313" key="2">
    <source>
        <dbReference type="Proteomes" id="UP000824120"/>
    </source>
</evidence>
<protein>
    <submittedName>
        <fullName evidence="1">Uncharacterized protein</fullName>
    </submittedName>
</protein>
<keyword evidence="2" id="KW-1185">Reference proteome</keyword>
<accession>A0A9J5WUU0</accession>
<reference evidence="1 2" key="1">
    <citation type="submission" date="2020-09" db="EMBL/GenBank/DDBJ databases">
        <title>De no assembly of potato wild relative species, Solanum commersonii.</title>
        <authorList>
            <person name="Cho K."/>
        </authorList>
    </citation>
    <scope>NUCLEOTIDE SEQUENCE [LARGE SCALE GENOMIC DNA]</scope>
    <source>
        <strain evidence="1">LZ3.2</strain>
        <tissue evidence="1">Leaf</tissue>
    </source>
</reference>
<sequence>MGRDSKHFSVEIGVHKGSVPSTFLFSMESGDVDNDITHRVVRVLANQELSCSEYACCANEDVEMDVWVTGYTRSDKIRNGVIRIR</sequence>
<name>A0A9J5WUU0_SOLCO</name>
<dbReference type="Proteomes" id="UP000824120">
    <property type="component" value="Chromosome 10"/>
</dbReference>
<gene>
    <name evidence="1" type="ORF">H5410_050230</name>
</gene>
<evidence type="ECO:0000313" key="1">
    <source>
        <dbReference type="EMBL" id="KAG5579603.1"/>
    </source>
</evidence>
<dbReference type="EMBL" id="JACXVP010000010">
    <property type="protein sequence ID" value="KAG5579603.1"/>
    <property type="molecule type" value="Genomic_DNA"/>
</dbReference>
<comment type="caution">
    <text evidence="1">The sequence shown here is derived from an EMBL/GenBank/DDBJ whole genome shotgun (WGS) entry which is preliminary data.</text>
</comment>
<organism evidence="1 2">
    <name type="scientific">Solanum commersonii</name>
    <name type="common">Commerson's wild potato</name>
    <name type="synonym">Commerson's nightshade</name>
    <dbReference type="NCBI Taxonomy" id="4109"/>
    <lineage>
        <taxon>Eukaryota</taxon>
        <taxon>Viridiplantae</taxon>
        <taxon>Streptophyta</taxon>
        <taxon>Embryophyta</taxon>
        <taxon>Tracheophyta</taxon>
        <taxon>Spermatophyta</taxon>
        <taxon>Magnoliopsida</taxon>
        <taxon>eudicotyledons</taxon>
        <taxon>Gunneridae</taxon>
        <taxon>Pentapetalae</taxon>
        <taxon>asterids</taxon>
        <taxon>lamiids</taxon>
        <taxon>Solanales</taxon>
        <taxon>Solanaceae</taxon>
        <taxon>Solanoideae</taxon>
        <taxon>Solaneae</taxon>
        <taxon>Solanum</taxon>
    </lineage>
</organism>
<proteinExistence type="predicted"/>
<dbReference type="AlphaFoldDB" id="A0A9J5WUU0"/>